<proteinExistence type="predicted"/>
<keyword evidence="2" id="KW-1185">Reference proteome</keyword>
<gene>
    <name evidence="1" type="ORF">TNIN_308021</name>
</gene>
<organism evidence="1 2">
    <name type="scientific">Trichonephila inaurata madagascariensis</name>
    <dbReference type="NCBI Taxonomy" id="2747483"/>
    <lineage>
        <taxon>Eukaryota</taxon>
        <taxon>Metazoa</taxon>
        <taxon>Ecdysozoa</taxon>
        <taxon>Arthropoda</taxon>
        <taxon>Chelicerata</taxon>
        <taxon>Arachnida</taxon>
        <taxon>Araneae</taxon>
        <taxon>Araneomorphae</taxon>
        <taxon>Entelegynae</taxon>
        <taxon>Araneoidea</taxon>
        <taxon>Nephilidae</taxon>
        <taxon>Trichonephila</taxon>
        <taxon>Trichonephila inaurata</taxon>
    </lineage>
</organism>
<dbReference type="EMBL" id="BMAV01022192">
    <property type="protein sequence ID" value="GFY76875.1"/>
    <property type="molecule type" value="Genomic_DNA"/>
</dbReference>
<name>A0A8X6YTL9_9ARAC</name>
<dbReference type="AlphaFoldDB" id="A0A8X6YTL9"/>
<comment type="caution">
    <text evidence="1">The sequence shown here is derived from an EMBL/GenBank/DDBJ whole genome shotgun (WGS) entry which is preliminary data.</text>
</comment>
<evidence type="ECO:0000313" key="2">
    <source>
        <dbReference type="Proteomes" id="UP000886998"/>
    </source>
</evidence>
<reference evidence="1" key="1">
    <citation type="submission" date="2020-08" db="EMBL/GenBank/DDBJ databases">
        <title>Multicomponent nature underlies the extraordinary mechanical properties of spider dragline silk.</title>
        <authorList>
            <person name="Kono N."/>
            <person name="Nakamura H."/>
            <person name="Mori M."/>
            <person name="Yoshida Y."/>
            <person name="Ohtoshi R."/>
            <person name="Malay A.D."/>
            <person name="Moran D.A.P."/>
            <person name="Tomita M."/>
            <person name="Numata K."/>
            <person name="Arakawa K."/>
        </authorList>
    </citation>
    <scope>NUCLEOTIDE SEQUENCE</scope>
</reference>
<accession>A0A8X6YTL9</accession>
<sequence length="93" mass="10694">MPLRKAYGFPIFEGFKGPCENGYASRPLGKLRVMERALTEIVPNSSIDAWTRGQVVWVMSCYPTVLDMLICYVIQPKPTVIWWWWPVSNLSSL</sequence>
<protein>
    <submittedName>
        <fullName evidence="1">Uncharacterized protein</fullName>
    </submittedName>
</protein>
<dbReference type="Proteomes" id="UP000886998">
    <property type="component" value="Unassembled WGS sequence"/>
</dbReference>
<evidence type="ECO:0000313" key="1">
    <source>
        <dbReference type="EMBL" id="GFY76875.1"/>
    </source>
</evidence>